<dbReference type="EMBL" id="RSAA01000006">
    <property type="protein sequence ID" value="RRO18667.1"/>
    <property type="molecule type" value="Genomic_DNA"/>
</dbReference>
<keyword evidence="2" id="KW-1185">Reference proteome</keyword>
<organism evidence="1 2">
    <name type="scientific">Saccharopolyspora rhizosphaerae</name>
    <dbReference type="NCBI Taxonomy" id="2492662"/>
    <lineage>
        <taxon>Bacteria</taxon>
        <taxon>Bacillati</taxon>
        <taxon>Actinomycetota</taxon>
        <taxon>Actinomycetes</taxon>
        <taxon>Pseudonocardiales</taxon>
        <taxon>Pseudonocardiaceae</taxon>
        <taxon>Saccharopolyspora</taxon>
    </lineage>
</organism>
<evidence type="ECO:0000313" key="1">
    <source>
        <dbReference type="EMBL" id="RRO18667.1"/>
    </source>
</evidence>
<comment type="caution">
    <text evidence="1">The sequence shown here is derived from an EMBL/GenBank/DDBJ whole genome shotgun (WGS) entry which is preliminary data.</text>
</comment>
<reference evidence="1 2" key="1">
    <citation type="submission" date="2018-11" db="EMBL/GenBank/DDBJ databases">
        <title>Saccharopolyspora rhizosphaerae sp. nov., an actinomycete isolated from rhizosphere soil in Thailand.</title>
        <authorList>
            <person name="Intra B."/>
            <person name="Euanorasetr J."/>
            <person name="Take A."/>
            <person name="Inahashi Y."/>
            <person name="Mori M."/>
            <person name="Panbangred W."/>
            <person name="Matsumoto A."/>
        </authorList>
    </citation>
    <scope>NUCLEOTIDE SEQUENCE [LARGE SCALE GENOMIC DNA]</scope>
    <source>
        <strain evidence="1 2">H219</strain>
    </source>
</reference>
<proteinExistence type="predicted"/>
<gene>
    <name evidence="1" type="ORF">EIL87_06010</name>
</gene>
<dbReference type="NCBIfam" id="NF038085">
    <property type="entry name" value="MSMEG_6728_fam"/>
    <property type="match status" value="1"/>
</dbReference>
<protein>
    <submittedName>
        <fullName evidence="1">Cytoplasmic protein</fullName>
    </submittedName>
</protein>
<accession>A0A3R8QSN7</accession>
<dbReference type="RefSeq" id="WP_125089166.1">
    <property type="nucleotide sequence ID" value="NZ_RSAA01000006.1"/>
</dbReference>
<dbReference type="Pfam" id="PF03013">
    <property type="entry name" value="Pyr_excise"/>
    <property type="match status" value="1"/>
</dbReference>
<dbReference type="Proteomes" id="UP000274515">
    <property type="component" value="Unassembled WGS sequence"/>
</dbReference>
<evidence type="ECO:0000313" key="2">
    <source>
        <dbReference type="Proteomes" id="UP000274515"/>
    </source>
</evidence>
<sequence length="165" mass="18859">MQTFLPYPSFDESAAVLDDRRLGKQRVEALQVLRALTREGYGWQHHPAVAMWAGYEEALACYGLAMCGAWTVTGRPDTCEVSIREDLLETTGLTAVRSQDELAEAGELPPWWGDPLFHRSHQSALVRKHPEHYRRFFDGVPDDMPYVWPPSDRPRTLDGKVYKRS</sequence>
<dbReference type="AlphaFoldDB" id="A0A3R8QSN7"/>
<dbReference type="OrthoDB" id="5513015at2"/>
<dbReference type="InterPro" id="IPR004260">
    <property type="entry name" value="Pyr-dimer_DNA_glycosylase"/>
</dbReference>
<name>A0A3R8QSN7_9PSEU</name>